<keyword evidence="1" id="KW-0547">Nucleotide-binding</keyword>
<accession>A0A481YY17</accession>
<dbReference type="InterPro" id="IPR027417">
    <property type="entry name" value="P-loop_NTPase"/>
</dbReference>
<evidence type="ECO:0000313" key="1">
    <source>
        <dbReference type="EMBL" id="QBK87434.1"/>
    </source>
</evidence>
<dbReference type="Gene3D" id="3.40.50.300">
    <property type="entry name" value="P-loop containing nucleotide triphosphate hydrolases"/>
    <property type="match status" value="2"/>
</dbReference>
<keyword evidence="1" id="KW-0347">Helicase</keyword>
<keyword evidence="1" id="KW-0378">Hydrolase</keyword>
<organism evidence="1">
    <name type="scientific">Marseillevirus LCMAC201</name>
    <dbReference type="NCBI Taxonomy" id="2506605"/>
    <lineage>
        <taxon>Viruses</taxon>
        <taxon>Varidnaviria</taxon>
        <taxon>Bamfordvirae</taxon>
        <taxon>Nucleocytoviricota</taxon>
        <taxon>Megaviricetes</taxon>
        <taxon>Pimascovirales</taxon>
        <taxon>Pimascovirales incertae sedis</taxon>
        <taxon>Marseilleviridae</taxon>
    </lineage>
</organism>
<dbReference type="SUPFAM" id="SSF52540">
    <property type="entry name" value="P-loop containing nucleoside triphosphate hydrolases"/>
    <property type="match status" value="1"/>
</dbReference>
<gene>
    <name evidence="1" type="ORF">LCMAC201_03440</name>
</gene>
<reference evidence="1" key="1">
    <citation type="journal article" date="2019" name="MBio">
        <title>Virus Genomes from Deep Sea Sediments Expand the Ocean Megavirome and Support Independent Origins of Viral Gigantism.</title>
        <authorList>
            <person name="Backstrom D."/>
            <person name="Yutin N."/>
            <person name="Jorgensen S.L."/>
            <person name="Dharamshi J."/>
            <person name="Homa F."/>
            <person name="Zaremba-Niedwiedzka K."/>
            <person name="Spang A."/>
            <person name="Wolf Y.I."/>
            <person name="Koonin E.V."/>
            <person name="Ettema T.J."/>
        </authorList>
    </citation>
    <scope>NUCLEOTIDE SEQUENCE</scope>
</reference>
<dbReference type="GO" id="GO:0004386">
    <property type="term" value="F:helicase activity"/>
    <property type="evidence" value="ECO:0007669"/>
    <property type="project" value="UniProtKB-KW"/>
</dbReference>
<dbReference type="Pfam" id="PF13604">
    <property type="entry name" value="AAA_30"/>
    <property type="match status" value="1"/>
</dbReference>
<protein>
    <submittedName>
        <fullName evidence="1">RecD helicase /ATP-dependent exoDNAse</fullName>
    </submittedName>
</protein>
<sequence length="598" mass="67915">MELTPDQQEALDNIIQFVFTPVKTRDDVAGILYAAAGCGKTFLTRVIVNKLRGTHRIAGVAPTHKARKVLDGFLNGDTLLKIKTMTIASLLNTMRSHSYIGTKRYTRGADSKIHLFDLFLIDEASMITDNDVTLIISSALEFKRKVLFIGDKYQIPNPSQKYICRGGIATKRDSIAFDLPHSFELTTNLRQAENNPIINIYTELRDAIAECREPQLSRKSKLRGKLGIRFYTNKEHWFDAIKETYQTLCGVAPPQATTADCQRLGLGTSGEAARSKSLAERGEAAKVLGNDIHNTRILAYTNDTVKSHNLMIRRLFQRGPKPEVGELLMGYNNLGWPEKIIENSQDYYVTAVEHTTTHTIEEDSGYKSKPRLCQKHDDGLVGDLLTIKETDSAFKSVIFIPDLTFPANQELLQDLVKRAEQVNKRNSTKDAFKWYCQLKNKLVFMENVYKYGTEIMGEGNFRTSNPLLFKSVGDMIEDLDDGDRTVLDNKLVRDVTSKYGEILTERVGDDKPLAGTERLCDRYCVIEKDLDYAFCITSHKSQGSNFTTVFVDEADFDKLHDYWSYNLDCQINVTKERNQLKYVSFTRPTTCAHVFYRK</sequence>
<dbReference type="EMBL" id="MK500352">
    <property type="protein sequence ID" value="QBK87434.1"/>
    <property type="molecule type" value="Genomic_DNA"/>
</dbReference>
<name>A0A481YY17_9VIRU</name>
<keyword evidence="1" id="KW-0067">ATP-binding</keyword>
<proteinExistence type="predicted"/>